<evidence type="ECO:0000256" key="2">
    <source>
        <dbReference type="ARBA" id="ARBA00004443"/>
    </source>
</evidence>
<gene>
    <name evidence="18" type="ORF">PIIN_00231</name>
</gene>
<dbReference type="eggNOG" id="KOG3466">
    <property type="taxonomic scope" value="Eukaryota"/>
</dbReference>
<keyword evidence="11" id="KW-0007">Acetylation</keyword>
<dbReference type="EMBL" id="CAFZ01000003">
    <property type="protein sequence ID" value="CCA66547.1"/>
    <property type="molecule type" value="Genomic_DNA"/>
</dbReference>
<evidence type="ECO:0000259" key="17">
    <source>
        <dbReference type="Pfam" id="PF05347"/>
    </source>
</evidence>
<dbReference type="PANTHER" id="PTHR12868">
    <property type="entry name" value="NADH-UBIQUINONE OXIDOREDUCTASE B22 SUBUNIT"/>
    <property type="match status" value="1"/>
</dbReference>
<comment type="subcellular location">
    <subcellularLocation>
        <location evidence="2">Mitochondrion inner membrane</location>
        <topology evidence="2">Peripheral membrane protein</topology>
        <orientation evidence="2">Matrix side</orientation>
    </subcellularLocation>
</comment>
<dbReference type="GO" id="GO:0006120">
    <property type="term" value="P:mitochondrial electron transport, NADH to ubiquinone"/>
    <property type="evidence" value="ECO:0007669"/>
    <property type="project" value="InterPro"/>
</dbReference>
<reference evidence="18 19" key="1">
    <citation type="journal article" date="2011" name="PLoS Pathog.">
        <title>Endophytic Life Strategies Decoded by Genome and Transcriptome Analyses of the Mutualistic Root Symbiont Piriformospora indica.</title>
        <authorList>
            <person name="Zuccaro A."/>
            <person name="Lahrmann U."/>
            <person name="Guldener U."/>
            <person name="Langen G."/>
            <person name="Pfiffi S."/>
            <person name="Biedenkopf D."/>
            <person name="Wong P."/>
            <person name="Samans B."/>
            <person name="Grimm C."/>
            <person name="Basiewicz M."/>
            <person name="Murat C."/>
            <person name="Martin F."/>
            <person name="Kogel K.H."/>
        </authorList>
    </citation>
    <scope>NUCLEOTIDE SEQUENCE [LARGE SCALE GENOMIC DNA]</scope>
    <source>
        <strain evidence="18 19">DSM 11827</strain>
    </source>
</reference>
<evidence type="ECO:0000256" key="13">
    <source>
        <dbReference type="ARBA" id="ARBA00023136"/>
    </source>
</evidence>
<evidence type="ECO:0000256" key="16">
    <source>
        <dbReference type="SAM" id="MobiDB-lite"/>
    </source>
</evidence>
<dbReference type="OrthoDB" id="13598at2759"/>
<keyword evidence="10" id="KW-0249">Electron transport</keyword>
<keyword evidence="6" id="KW-0813">Transport</keyword>
<dbReference type="InterPro" id="IPR008011">
    <property type="entry name" value="Complex1_LYR_dom"/>
</dbReference>
<evidence type="ECO:0000256" key="9">
    <source>
        <dbReference type="ARBA" id="ARBA00022792"/>
    </source>
</evidence>
<dbReference type="PANTHER" id="PTHR12868:SF0">
    <property type="entry name" value="NADH DEHYDROGENASE [UBIQUINONE] 1 BETA SUBCOMPLEX SUBUNIT 9"/>
    <property type="match status" value="1"/>
</dbReference>
<evidence type="ECO:0000256" key="11">
    <source>
        <dbReference type="ARBA" id="ARBA00022990"/>
    </source>
</evidence>
<evidence type="ECO:0000256" key="7">
    <source>
        <dbReference type="ARBA" id="ARBA00022553"/>
    </source>
</evidence>
<evidence type="ECO:0000256" key="8">
    <source>
        <dbReference type="ARBA" id="ARBA00022660"/>
    </source>
</evidence>
<proteinExistence type="inferred from homology"/>
<dbReference type="GO" id="GO:0005743">
    <property type="term" value="C:mitochondrial inner membrane"/>
    <property type="evidence" value="ECO:0007669"/>
    <property type="project" value="UniProtKB-SubCell"/>
</dbReference>
<comment type="function">
    <text evidence="1">Accessory subunit of the mitochondrial membrane respiratory chain NADH dehydrogenase (Complex I), that is believed to be not involved in catalysis. Complex I functions in the transfer of electrons from NADH to the respiratory chain. The immediate electron acceptor for the enzyme is believed to be ubiquinone.</text>
</comment>
<evidence type="ECO:0000256" key="5">
    <source>
        <dbReference type="ARBA" id="ARBA00018684"/>
    </source>
</evidence>
<evidence type="ECO:0000256" key="3">
    <source>
        <dbReference type="ARBA" id="ARBA00009508"/>
    </source>
</evidence>
<dbReference type="STRING" id="1109443.G4T5J9"/>
<dbReference type="HOGENOM" id="CLU_1050374_0_0_1"/>
<evidence type="ECO:0000256" key="14">
    <source>
        <dbReference type="ARBA" id="ARBA00030192"/>
    </source>
</evidence>
<evidence type="ECO:0000256" key="4">
    <source>
        <dbReference type="ARBA" id="ARBA00011790"/>
    </source>
</evidence>
<keyword evidence="7" id="KW-0597">Phosphoprotein</keyword>
<dbReference type="CDD" id="cd20263">
    <property type="entry name" value="Complex1_LYR_NDUFB9_LYRM3"/>
    <property type="match status" value="1"/>
</dbReference>
<feature type="domain" description="Complex 1 LYR protein" evidence="17">
    <location>
        <begin position="18"/>
        <end position="73"/>
    </location>
</feature>
<accession>G4T5J9</accession>
<comment type="subunit">
    <text evidence="4">Mammalian complex I is composed of 45 different subunits.</text>
</comment>
<dbReference type="InterPro" id="IPR033034">
    <property type="entry name" value="NDUFB9"/>
</dbReference>
<keyword evidence="19" id="KW-1185">Reference proteome</keyword>
<dbReference type="AlphaFoldDB" id="G4T5J9"/>
<keyword evidence="13" id="KW-0472">Membrane</keyword>
<evidence type="ECO:0000313" key="19">
    <source>
        <dbReference type="Proteomes" id="UP000007148"/>
    </source>
</evidence>
<keyword evidence="8" id="KW-0679">Respiratory chain</keyword>
<organism evidence="18 19">
    <name type="scientific">Serendipita indica (strain DSM 11827)</name>
    <name type="common">Root endophyte fungus</name>
    <name type="synonym">Piriformospora indica</name>
    <dbReference type="NCBI Taxonomy" id="1109443"/>
    <lineage>
        <taxon>Eukaryota</taxon>
        <taxon>Fungi</taxon>
        <taxon>Dikarya</taxon>
        <taxon>Basidiomycota</taxon>
        <taxon>Agaricomycotina</taxon>
        <taxon>Agaricomycetes</taxon>
        <taxon>Sebacinales</taxon>
        <taxon>Serendipitaceae</taxon>
        <taxon>Serendipita</taxon>
    </lineage>
</organism>
<keyword evidence="9" id="KW-0999">Mitochondrion inner membrane</keyword>
<comment type="similarity">
    <text evidence="3">Belongs to the complex I LYR family.</text>
</comment>
<evidence type="ECO:0000256" key="15">
    <source>
        <dbReference type="ARBA" id="ARBA00032528"/>
    </source>
</evidence>
<keyword evidence="12" id="KW-0496">Mitochondrion</keyword>
<name>G4T5J9_SERID</name>
<evidence type="ECO:0000256" key="10">
    <source>
        <dbReference type="ARBA" id="ARBA00022982"/>
    </source>
</evidence>
<dbReference type="Pfam" id="PF05347">
    <property type="entry name" value="Complex1_LYR"/>
    <property type="match status" value="1"/>
</dbReference>
<evidence type="ECO:0000313" key="18">
    <source>
        <dbReference type="EMBL" id="CCA66547.1"/>
    </source>
</evidence>
<evidence type="ECO:0000256" key="12">
    <source>
        <dbReference type="ARBA" id="ARBA00023128"/>
    </source>
</evidence>
<dbReference type="InterPro" id="IPR045292">
    <property type="entry name" value="Complex1_LYR_NDUFB9_LYRM3"/>
</dbReference>
<sequence length="247" mass="28477">MASATASRAFTDTHRLYVKSLYKRYLTNALNWAVQRDVWRAEALKIREEFEKHKNETDPKVVARILAEAEAKLAAKLHPDPYISAKFPGGTGWERNMPPPKNAFAHWVTEDHAHHEHHHHHAEAVESTDYLSPEQRADVGANFRLSRKARSALEELVQSANAEQAFAEALSTKQDGQMVWDRYRESLKARGIDISGLKEFSEYAEEEKRAVMEHWKGAYTDQINMQARGIIEEELSDRRDEKDGIWR</sequence>
<comment type="caution">
    <text evidence="18">The sequence shown here is derived from an EMBL/GenBank/DDBJ whole genome shotgun (WGS) entry which is preliminary data.</text>
</comment>
<dbReference type="Proteomes" id="UP000007148">
    <property type="component" value="Unassembled WGS sequence"/>
</dbReference>
<evidence type="ECO:0000256" key="1">
    <source>
        <dbReference type="ARBA" id="ARBA00002920"/>
    </source>
</evidence>
<protein>
    <recommendedName>
        <fullName evidence="5">NADH dehydrogenase [ubiquinone] 1 beta subcomplex subunit 9</fullName>
    </recommendedName>
    <alternativeName>
        <fullName evidence="14">Complex I-B22</fullName>
    </alternativeName>
    <alternativeName>
        <fullName evidence="15">NADH-ubiquinone oxidoreductase B22 subunit</fullName>
    </alternativeName>
</protein>
<evidence type="ECO:0000256" key="6">
    <source>
        <dbReference type="ARBA" id="ARBA00022448"/>
    </source>
</evidence>
<feature type="region of interest" description="Disordered" evidence="16">
    <location>
        <begin position="112"/>
        <end position="131"/>
    </location>
</feature>
<dbReference type="InParanoid" id="G4T5J9"/>